<protein>
    <submittedName>
        <fullName evidence="2">Uncharacterized protein</fullName>
    </submittedName>
</protein>
<proteinExistence type="predicted"/>
<dbReference type="PANTHER" id="PTHR48196:SF1">
    <property type="entry name" value="DUF630 DOMAIN-CONTAINING PROTEIN"/>
    <property type="match status" value="1"/>
</dbReference>
<accession>R0FSF6</accession>
<feature type="compositionally biased region" description="Basic and acidic residues" evidence="1">
    <location>
        <begin position="94"/>
        <end position="105"/>
    </location>
</feature>
<gene>
    <name evidence="2" type="ORF">CARUB_v10018674mg</name>
</gene>
<organism evidence="2 3">
    <name type="scientific">Capsella rubella</name>
    <dbReference type="NCBI Taxonomy" id="81985"/>
    <lineage>
        <taxon>Eukaryota</taxon>
        <taxon>Viridiplantae</taxon>
        <taxon>Streptophyta</taxon>
        <taxon>Embryophyta</taxon>
        <taxon>Tracheophyta</taxon>
        <taxon>Spermatophyta</taxon>
        <taxon>Magnoliopsida</taxon>
        <taxon>eudicotyledons</taxon>
        <taxon>Gunneridae</taxon>
        <taxon>Pentapetalae</taxon>
        <taxon>rosids</taxon>
        <taxon>malvids</taxon>
        <taxon>Brassicales</taxon>
        <taxon>Brassicaceae</taxon>
        <taxon>Camelineae</taxon>
        <taxon>Capsella</taxon>
    </lineage>
</organism>
<evidence type="ECO:0000256" key="1">
    <source>
        <dbReference type="SAM" id="MobiDB-lite"/>
    </source>
</evidence>
<evidence type="ECO:0000313" key="3">
    <source>
        <dbReference type="Proteomes" id="UP000029121"/>
    </source>
</evidence>
<dbReference type="Proteomes" id="UP000029121">
    <property type="component" value="Unassembled WGS sequence"/>
</dbReference>
<sequence length="113" mass="12892">METPPFLQKFEDHRSSLMDRFERLSFEAHLNNALLGRSLSASGFSLMYSGDFDESPKHTAAPACQGRRGSGLKKLLKNLIKPIRNCSRRISRGRKQETHDFDPKSFKNSVMSF</sequence>
<dbReference type="AlphaFoldDB" id="R0FSF6"/>
<name>R0FSF6_9BRAS</name>
<reference evidence="3" key="1">
    <citation type="journal article" date="2013" name="Nat. Genet.">
        <title>The Capsella rubella genome and the genomic consequences of rapid mating system evolution.</title>
        <authorList>
            <person name="Slotte T."/>
            <person name="Hazzouri K.M."/>
            <person name="Agren J.A."/>
            <person name="Koenig D."/>
            <person name="Maumus F."/>
            <person name="Guo Y.L."/>
            <person name="Steige K."/>
            <person name="Platts A.E."/>
            <person name="Escobar J.S."/>
            <person name="Newman L.K."/>
            <person name="Wang W."/>
            <person name="Mandakova T."/>
            <person name="Vello E."/>
            <person name="Smith L.M."/>
            <person name="Henz S.R."/>
            <person name="Steffen J."/>
            <person name="Takuno S."/>
            <person name="Brandvain Y."/>
            <person name="Coop G."/>
            <person name="Andolfatto P."/>
            <person name="Hu T.T."/>
            <person name="Blanchette M."/>
            <person name="Clark R.M."/>
            <person name="Quesneville H."/>
            <person name="Nordborg M."/>
            <person name="Gaut B.S."/>
            <person name="Lysak M.A."/>
            <person name="Jenkins J."/>
            <person name="Grimwood J."/>
            <person name="Chapman J."/>
            <person name="Prochnik S."/>
            <person name="Shu S."/>
            <person name="Rokhsar D."/>
            <person name="Schmutz J."/>
            <person name="Weigel D."/>
            <person name="Wright S.I."/>
        </authorList>
    </citation>
    <scope>NUCLEOTIDE SEQUENCE [LARGE SCALE GENOMIC DNA]</scope>
    <source>
        <strain evidence="3">cv. Monte Gargano</strain>
    </source>
</reference>
<feature type="region of interest" description="Disordered" evidence="1">
    <location>
        <begin position="91"/>
        <end position="113"/>
    </location>
</feature>
<dbReference type="PANTHER" id="PTHR48196">
    <property type="entry name" value="DUF630 DOMAIN-CONTAINING PROTEIN"/>
    <property type="match status" value="1"/>
</dbReference>
<evidence type="ECO:0000313" key="2">
    <source>
        <dbReference type="EMBL" id="EOA25351.1"/>
    </source>
</evidence>
<keyword evidence="3" id="KW-1185">Reference proteome</keyword>
<dbReference type="EMBL" id="KB870809">
    <property type="protein sequence ID" value="EOA25351.1"/>
    <property type="molecule type" value="Genomic_DNA"/>
</dbReference>
<dbReference type="eggNOG" id="ENOG502R1RD">
    <property type="taxonomic scope" value="Eukaryota"/>
</dbReference>